<dbReference type="AlphaFoldDB" id="A0A482XED6"/>
<dbReference type="InterPro" id="IPR003598">
    <property type="entry name" value="Ig_sub2"/>
</dbReference>
<proteinExistence type="predicted"/>
<dbReference type="InterPro" id="IPR036179">
    <property type="entry name" value="Ig-like_dom_sf"/>
</dbReference>
<dbReference type="EMBL" id="QKKF02012050">
    <property type="protein sequence ID" value="RZF43910.1"/>
    <property type="molecule type" value="Genomic_DNA"/>
</dbReference>
<evidence type="ECO:0000313" key="4">
    <source>
        <dbReference type="Proteomes" id="UP000291343"/>
    </source>
</evidence>
<dbReference type="Gene3D" id="2.60.40.10">
    <property type="entry name" value="Immunoglobulins"/>
    <property type="match status" value="1"/>
</dbReference>
<dbReference type="GO" id="GO:0050808">
    <property type="term" value="P:synapse organization"/>
    <property type="evidence" value="ECO:0007669"/>
    <property type="project" value="TreeGrafter"/>
</dbReference>
<dbReference type="InterPro" id="IPR037448">
    <property type="entry name" value="Zig-8"/>
</dbReference>
<accession>A0A482XED6</accession>
<dbReference type="SMART" id="SM00409">
    <property type="entry name" value="IG"/>
    <property type="match status" value="1"/>
</dbReference>
<dbReference type="SUPFAM" id="SSF48726">
    <property type="entry name" value="Immunoglobulin"/>
    <property type="match status" value="1"/>
</dbReference>
<feature type="region of interest" description="Disordered" evidence="1">
    <location>
        <begin position="1"/>
        <end position="55"/>
    </location>
</feature>
<evidence type="ECO:0000259" key="2">
    <source>
        <dbReference type="PROSITE" id="PS50835"/>
    </source>
</evidence>
<name>A0A482XED6_LAOST</name>
<dbReference type="Proteomes" id="UP000291343">
    <property type="component" value="Unassembled WGS sequence"/>
</dbReference>
<evidence type="ECO:0000256" key="1">
    <source>
        <dbReference type="SAM" id="MobiDB-lite"/>
    </source>
</evidence>
<keyword evidence="4" id="KW-1185">Reference proteome</keyword>
<protein>
    <recommendedName>
        <fullName evidence="2">Ig-like domain-containing protein</fullName>
    </recommendedName>
</protein>
<gene>
    <name evidence="3" type="ORF">LSTR_LSTR007246</name>
</gene>
<dbReference type="InParanoid" id="A0A482XED6"/>
<feature type="compositionally biased region" description="Basic and acidic residues" evidence="1">
    <location>
        <begin position="1"/>
        <end position="34"/>
    </location>
</feature>
<dbReference type="InterPro" id="IPR007110">
    <property type="entry name" value="Ig-like_dom"/>
</dbReference>
<sequence>MEKKGKRKKEEKITGKGEEKDQEKESKSRGERTRKEIKKKKSEEGGKKRKRKNVATGSGTISHYFTLHVVVPNAYILGNGEYHIGEGSTISLVCIIENSPQPPQYVFWYHNERMVNFDPHSRGSVTVTNEEGNTQSRLLVNRATPADSGNYTCIKHIDKTVMFILIVQLEVWKAVVENSYFYNSNFLYINMKSDNYYAMFYVAFFNVYSNSYVITHDQIIVAVVEL</sequence>
<evidence type="ECO:0000313" key="3">
    <source>
        <dbReference type="EMBL" id="RZF43910.1"/>
    </source>
</evidence>
<dbReference type="PANTHER" id="PTHR23279:SF45">
    <property type="entry name" value="DEFECTIVE PROBOSCIS EXTENSION RESPONSE 12, ISOFORM C"/>
    <property type="match status" value="1"/>
</dbReference>
<dbReference type="STRING" id="195883.A0A482XED6"/>
<dbReference type="CDD" id="cd00096">
    <property type="entry name" value="Ig"/>
    <property type="match status" value="1"/>
</dbReference>
<reference evidence="3 4" key="1">
    <citation type="journal article" date="2017" name="Gigascience">
        <title>Genome sequence of the small brown planthopper, Laodelphax striatellus.</title>
        <authorList>
            <person name="Zhu J."/>
            <person name="Jiang F."/>
            <person name="Wang X."/>
            <person name="Yang P."/>
            <person name="Bao Y."/>
            <person name="Zhao W."/>
            <person name="Wang W."/>
            <person name="Lu H."/>
            <person name="Wang Q."/>
            <person name="Cui N."/>
            <person name="Li J."/>
            <person name="Chen X."/>
            <person name="Luo L."/>
            <person name="Yu J."/>
            <person name="Kang L."/>
            <person name="Cui F."/>
        </authorList>
    </citation>
    <scope>NUCLEOTIDE SEQUENCE [LARGE SCALE GENOMIC DNA]</scope>
    <source>
        <strain evidence="3">Lst14</strain>
    </source>
</reference>
<dbReference type="InterPro" id="IPR013783">
    <property type="entry name" value="Ig-like_fold"/>
</dbReference>
<feature type="domain" description="Ig-like" evidence="2">
    <location>
        <begin position="72"/>
        <end position="153"/>
    </location>
</feature>
<dbReference type="PANTHER" id="PTHR23279">
    <property type="entry name" value="DEFECTIVE PROBOSCIS EXTENSION RESPONSE DPR -RELATED"/>
    <property type="match status" value="1"/>
</dbReference>
<dbReference type="SMR" id="A0A482XED6"/>
<dbReference type="GO" id="GO:0032589">
    <property type="term" value="C:neuron projection membrane"/>
    <property type="evidence" value="ECO:0007669"/>
    <property type="project" value="TreeGrafter"/>
</dbReference>
<dbReference type="Pfam" id="PF13927">
    <property type="entry name" value="Ig_3"/>
    <property type="match status" value="1"/>
</dbReference>
<dbReference type="SMART" id="SM00408">
    <property type="entry name" value="IGc2"/>
    <property type="match status" value="1"/>
</dbReference>
<organism evidence="3 4">
    <name type="scientific">Laodelphax striatellus</name>
    <name type="common">Small brown planthopper</name>
    <name type="synonym">Delphax striatella</name>
    <dbReference type="NCBI Taxonomy" id="195883"/>
    <lineage>
        <taxon>Eukaryota</taxon>
        <taxon>Metazoa</taxon>
        <taxon>Ecdysozoa</taxon>
        <taxon>Arthropoda</taxon>
        <taxon>Hexapoda</taxon>
        <taxon>Insecta</taxon>
        <taxon>Pterygota</taxon>
        <taxon>Neoptera</taxon>
        <taxon>Paraneoptera</taxon>
        <taxon>Hemiptera</taxon>
        <taxon>Auchenorrhyncha</taxon>
        <taxon>Fulgoroidea</taxon>
        <taxon>Delphacidae</taxon>
        <taxon>Criomorphinae</taxon>
        <taxon>Laodelphax</taxon>
    </lineage>
</organism>
<dbReference type="PROSITE" id="PS50835">
    <property type="entry name" value="IG_LIKE"/>
    <property type="match status" value="1"/>
</dbReference>
<dbReference type="InterPro" id="IPR003599">
    <property type="entry name" value="Ig_sub"/>
</dbReference>
<comment type="caution">
    <text evidence="3">The sequence shown here is derived from an EMBL/GenBank/DDBJ whole genome shotgun (WGS) entry which is preliminary data.</text>
</comment>
<dbReference type="OrthoDB" id="10031887at2759"/>